<organism evidence="1 2">
    <name type="scientific">Lipomyces kononenkoae</name>
    <name type="common">Yeast</name>
    <dbReference type="NCBI Taxonomy" id="34357"/>
    <lineage>
        <taxon>Eukaryota</taxon>
        <taxon>Fungi</taxon>
        <taxon>Dikarya</taxon>
        <taxon>Ascomycota</taxon>
        <taxon>Saccharomycotina</taxon>
        <taxon>Lipomycetes</taxon>
        <taxon>Lipomycetales</taxon>
        <taxon>Lipomycetaceae</taxon>
        <taxon>Lipomyces</taxon>
    </lineage>
</organism>
<reference evidence="2" key="1">
    <citation type="journal article" date="2024" name="Front. Bioeng. Biotechnol.">
        <title>Genome-scale model development and genomic sequencing of the oleaginous clade Lipomyces.</title>
        <authorList>
            <person name="Czajka J.J."/>
            <person name="Han Y."/>
            <person name="Kim J."/>
            <person name="Mondo S.J."/>
            <person name="Hofstad B.A."/>
            <person name="Robles A."/>
            <person name="Haridas S."/>
            <person name="Riley R."/>
            <person name="LaButti K."/>
            <person name="Pangilinan J."/>
            <person name="Andreopoulos W."/>
            <person name="Lipzen A."/>
            <person name="Yan J."/>
            <person name="Wang M."/>
            <person name="Ng V."/>
            <person name="Grigoriev I.V."/>
            <person name="Spatafora J.W."/>
            <person name="Magnuson J.K."/>
            <person name="Baker S.E."/>
            <person name="Pomraning K.R."/>
        </authorList>
    </citation>
    <scope>NUCLEOTIDE SEQUENCE [LARGE SCALE GENOMIC DNA]</scope>
    <source>
        <strain evidence="2">CBS 7786</strain>
    </source>
</reference>
<keyword evidence="2" id="KW-1185">Reference proteome</keyword>
<proteinExistence type="predicted"/>
<dbReference type="Proteomes" id="UP001433508">
    <property type="component" value="Unassembled WGS sequence"/>
</dbReference>
<sequence length="1507" mass="168960">MAVESEVQVRTREVRAVPLAGKAQAYGLSIFNRAVHFVTYTRTVMESKKVPPNIDDFLPRVMLGGSMVQADFERLVVEIDFLRRSASKVLGENSQELIFALLSFVLHYKTQTSTPIFKKVAIRILENCIAFAKCIALHIDDPLVVERLHDCAEVSILLEDEKCAIYIANTYYNCGVHLCRTSRMADALSMWRTSIELHRRFLSPEQLPTLLKKLERLAMAHVELKNFREAAVALTEAIAFAVQEVTDKLCVTASVASLSAIASNFPEIDRLLTMYVHVMVQCNEDAKFPLPLGLEAACEGIILEWILRILVASRKAAVHRLVEAVIVTLYDVYGEDYPIRYARSVVSVLPLAIENDNKEQALKTAENVVNRLGEEDYKEDAGLANYAEDLTATCSLYIAILEYQLQLPNSVMVTKSVQLWHALSNGPDLENSIVDRGVLLSNLQLLSDFLDLKGRVTSQILTLHCLQKIVDGTCPKLYMQCYIALSRAYLGLGFSGKAAEYLRLSQKVSKNSDISVDDVTMLHLAEIEYFVTVGKLERAKERIATIGNNNEQSEDDLSEIGSKQENATAKSAPKVEILAHMHYTVSLLLMEYGRDKEALSHAKASIKAYNRIMLQKSRRFKGIGRESVALEYSRPEMWSCVLGLARSHAQVAAIYDHQGMVRETEFYLTEAVKLVQSLRRDKSPCSYQIALGDFYSRSGNLMKARELLLATMDSDAQIENHMHKAQLEMALASYYHAVSSEEKKYEGYETVEDTLLAATAGLQNTGDGETLEDMLSELTLTDSAISKSKTDEFFHINRLRATVLRLKSHNMICQEDWEQAESALRDSAALTIIPRDRTLQSMAESHFHFVYATSLLQRDPVFTVLQDSAISIPNVSRSSSKSAKDVSPSTTLSGVQTRGRKATKSSTSSSPLRTRRKDLTDVQKTLCKARQLVLESYFVASKIGSAYEKQKISNHLGQVLLLQSAIGSVKDDAYCPAANYFFELSKGLSLAKDIPAADETSLPAVHTFDSDYSHSNVLDLNAFQKEYVDIIPDHWAAVSIALLEDSEDLIVSRFQANESPFLLRLPLNRHCSRDADEDSFSFNDALSEMQDIISKSNDTAQASRNIQNGAKSEKQQWWAERRALDLRLKELLDNMEYSWLGGFKGILSGNIRNRDHLSKFSSSFIMILKKHLPTRRTVRTRQGSRLKAQEIKIDPRVFELFISLGDPAETDNSDMLEDLIYFVLDILQFHGECNAYDELDMDQIVIDVQEILRTYYESLENGNNSAEHIVLILDKTVHMFPWESLPCLRRQSISRLPSLSALRSILQTHRGRKIDVEKGAYILNPSADLVNTQNQFQSQLESFDGWSGIIARAPTEGEFKSYLNANDLVLYFGHGGGEQYIRPSQIKNLDRCAATFLLGCSSGALHKSGNFEPWGTPMNYLIAGCPLLVANLWDVTDKDIDRFSHEMFRLCGLYDLASKKTKGKVLAAKYSIGEAIAKAREICNLKYLNGAAPVLYGVPLELANKVV</sequence>
<evidence type="ECO:0000313" key="2">
    <source>
        <dbReference type="Proteomes" id="UP001433508"/>
    </source>
</evidence>
<dbReference type="EMBL" id="MU971390">
    <property type="protein sequence ID" value="KAK9236358.1"/>
    <property type="molecule type" value="Genomic_DNA"/>
</dbReference>
<protein>
    <submittedName>
        <fullName evidence="1">Peptidase family C50-domain-containing protein</fullName>
    </submittedName>
</protein>
<comment type="caution">
    <text evidence="1">The sequence shown here is derived from an EMBL/GenBank/DDBJ whole genome shotgun (WGS) entry which is preliminary data.</text>
</comment>
<gene>
    <name evidence="1" type="ORF">V1525DRAFT_407321</name>
</gene>
<evidence type="ECO:0000313" key="1">
    <source>
        <dbReference type="EMBL" id="KAK9236358.1"/>
    </source>
</evidence>
<accession>A0ACC3SXJ1</accession>
<name>A0ACC3SXJ1_LIPKO</name>